<feature type="coiled-coil region" evidence="2">
    <location>
        <begin position="142"/>
        <end position="232"/>
    </location>
</feature>
<evidence type="ECO:0000256" key="3">
    <source>
        <dbReference type="SAM" id="SignalP"/>
    </source>
</evidence>
<sequence length="387" mass="44582">MRISVLAFCTALFFLILAHYAQASSLKEKIKENRNLLQKANFQEKYILKELNDIAKQIKNLSLAITEIQNKIKNTKENLTRIHTKIEKLKQKEQQLKNNISKEIGTLITISKTTWINLLFNPQDINDFLRREDYLYAIIQSEANKLLEIKKTKQQLKSLEEKLKKEFQELESNKEKYKEKEKELKLLKQEKETLLTEIRQNKKLYKETLSILLTAQKELEKLTQEISRTRKIKRASSEVTSKGIILRPLFEVKGFLYPPVEGRVLRFFGLDRDLFTGKVSFSPGIFIGAPPGSKVVAPFSAKVVKVRWIKSQGEVVVLDHGYDFTSIIGGLGETKVFPGQEVHTGELLGTVGASPYGPSGVYYELRYGQKPQNPLEWLNLKKLKILR</sequence>
<dbReference type="STRING" id="999894.TDIS_0809"/>
<dbReference type="Gene3D" id="2.70.70.10">
    <property type="entry name" value="Glucose Permease (Domain IIA)"/>
    <property type="match status" value="1"/>
</dbReference>
<reference evidence="5 6" key="1">
    <citation type="submission" date="2016-04" db="EMBL/GenBank/DDBJ databases">
        <title>Genome analysis of Thermosulfurimonas dismutans, the first thermophilic sulfur-disproportionating bacterium of the phylum Thermodesulfobacteria.</title>
        <authorList>
            <person name="Mardanov A.V."/>
            <person name="Beletsky A.V."/>
            <person name="Kadnikov V.V."/>
            <person name="Slobodkin A.I."/>
            <person name="Ravin N.V."/>
        </authorList>
    </citation>
    <scope>NUCLEOTIDE SEQUENCE [LARGE SCALE GENOMIC DNA]</scope>
    <source>
        <strain evidence="5 6">S95</strain>
    </source>
</reference>
<dbReference type="InterPro" id="IPR011055">
    <property type="entry name" value="Dup_hybrid_motif"/>
</dbReference>
<dbReference type="Proteomes" id="UP000078390">
    <property type="component" value="Unassembled WGS sequence"/>
</dbReference>
<dbReference type="GO" id="GO:0004222">
    <property type="term" value="F:metalloendopeptidase activity"/>
    <property type="evidence" value="ECO:0007669"/>
    <property type="project" value="TreeGrafter"/>
</dbReference>
<dbReference type="PANTHER" id="PTHR21666:SF289">
    <property type="entry name" value="L-ALA--D-GLU ENDOPEPTIDASE"/>
    <property type="match status" value="1"/>
</dbReference>
<evidence type="ECO:0000259" key="4">
    <source>
        <dbReference type="Pfam" id="PF01551"/>
    </source>
</evidence>
<dbReference type="RefSeq" id="WP_161939472.1">
    <property type="nucleotide sequence ID" value="NZ_LWLG01000003.1"/>
</dbReference>
<evidence type="ECO:0000313" key="5">
    <source>
        <dbReference type="EMBL" id="OAQ21157.1"/>
    </source>
</evidence>
<keyword evidence="2" id="KW-0175">Coiled coil</keyword>
<proteinExistence type="predicted"/>
<dbReference type="Pfam" id="PF01551">
    <property type="entry name" value="Peptidase_M23"/>
    <property type="match status" value="1"/>
</dbReference>
<dbReference type="Gene3D" id="6.10.250.3150">
    <property type="match status" value="1"/>
</dbReference>
<evidence type="ECO:0000256" key="1">
    <source>
        <dbReference type="ARBA" id="ARBA00022729"/>
    </source>
</evidence>
<dbReference type="PANTHER" id="PTHR21666">
    <property type="entry name" value="PEPTIDASE-RELATED"/>
    <property type="match status" value="1"/>
</dbReference>
<dbReference type="InterPro" id="IPR016047">
    <property type="entry name" value="M23ase_b-sheet_dom"/>
</dbReference>
<evidence type="ECO:0000313" key="6">
    <source>
        <dbReference type="Proteomes" id="UP000078390"/>
    </source>
</evidence>
<accession>A0A179D523</accession>
<organism evidence="5 6">
    <name type="scientific">Thermosulfurimonas dismutans</name>
    <dbReference type="NCBI Taxonomy" id="999894"/>
    <lineage>
        <taxon>Bacteria</taxon>
        <taxon>Pseudomonadati</taxon>
        <taxon>Thermodesulfobacteriota</taxon>
        <taxon>Thermodesulfobacteria</taxon>
        <taxon>Thermodesulfobacteriales</taxon>
        <taxon>Thermodesulfobacteriaceae</taxon>
        <taxon>Thermosulfurimonas</taxon>
    </lineage>
</organism>
<keyword evidence="6" id="KW-1185">Reference proteome</keyword>
<dbReference type="SUPFAM" id="SSF51261">
    <property type="entry name" value="Duplicated hybrid motif"/>
    <property type="match status" value="1"/>
</dbReference>
<gene>
    <name evidence="5" type="ORF">TDIS_0809</name>
</gene>
<feature type="chain" id="PRO_5008100270" description="M23ase beta-sheet core domain-containing protein" evidence="3">
    <location>
        <begin position="24"/>
        <end position="387"/>
    </location>
</feature>
<dbReference type="EMBL" id="LWLG01000003">
    <property type="protein sequence ID" value="OAQ21157.1"/>
    <property type="molecule type" value="Genomic_DNA"/>
</dbReference>
<dbReference type="InterPro" id="IPR050570">
    <property type="entry name" value="Cell_wall_metabolism_enzyme"/>
</dbReference>
<feature type="signal peptide" evidence="3">
    <location>
        <begin position="1"/>
        <end position="23"/>
    </location>
</feature>
<protein>
    <recommendedName>
        <fullName evidence="4">M23ase beta-sheet core domain-containing protein</fullName>
    </recommendedName>
</protein>
<evidence type="ECO:0000256" key="2">
    <source>
        <dbReference type="SAM" id="Coils"/>
    </source>
</evidence>
<dbReference type="AlphaFoldDB" id="A0A179D523"/>
<comment type="caution">
    <text evidence="5">The sequence shown here is derived from an EMBL/GenBank/DDBJ whole genome shotgun (WGS) entry which is preliminary data.</text>
</comment>
<feature type="coiled-coil region" evidence="2">
    <location>
        <begin position="51"/>
        <end position="106"/>
    </location>
</feature>
<dbReference type="CDD" id="cd12797">
    <property type="entry name" value="M23_peptidase"/>
    <property type="match status" value="1"/>
</dbReference>
<keyword evidence="1 3" id="KW-0732">Signal</keyword>
<feature type="domain" description="M23ase beta-sheet core" evidence="4">
    <location>
        <begin position="281"/>
        <end position="374"/>
    </location>
</feature>
<name>A0A179D523_9BACT</name>